<dbReference type="InterPro" id="IPR041863">
    <property type="entry name" value="PolD2_C"/>
</dbReference>
<dbReference type="InParanoid" id="A0A6P8Y862"/>
<dbReference type="GO" id="GO:0043625">
    <property type="term" value="C:delta DNA polymerase complex"/>
    <property type="evidence" value="ECO:0007669"/>
    <property type="project" value="TreeGrafter"/>
</dbReference>
<dbReference type="Gene3D" id="2.40.50.430">
    <property type="match status" value="1"/>
</dbReference>
<dbReference type="InterPro" id="IPR024826">
    <property type="entry name" value="DNA_pol_delta/II_ssu"/>
</dbReference>
<dbReference type="FunFam" id="3.60.21.50:FF:000002">
    <property type="entry name" value="DNA polymerase delta small subunit"/>
    <property type="match status" value="1"/>
</dbReference>
<dbReference type="RefSeq" id="XP_034235818.1">
    <property type="nucleotide sequence ID" value="XM_034379927.1"/>
</dbReference>
<dbReference type="CTD" id="5425"/>
<dbReference type="AlphaFoldDB" id="A0A6P8Y862"/>
<dbReference type="PANTHER" id="PTHR10416">
    <property type="entry name" value="DNA POLYMERASE DELTA SUBUNIT 2"/>
    <property type="match status" value="1"/>
</dbReference>
<evidence type="ECO:0000256" key="2">
    <source>
        <dbReference type="ARBA" id="ARBA00006035"/>
    </source>
</evidence>
<evidence type="ECO:0000256" key="3">
    <source>
        <dbReference type="ARBA" id="ARBA00017588"/>
    </source>
</evidence>
<dbReference type="FunFam" id="2.40.50.430:FF:000001">
    <property type="entry name" value="DNA polymerase delta subunit 2"/>
    <property type="match status" value="1"/>
</dbReference>
<dbReference type="FunCoup" id="A0A6P8Y862">
    <property type="interactions" value="958"/>
</dbReference>
<feature type="domain" description="DNA polymerase alpha/delta/epsilon subunit B" evidence="6">
    <location>
        <begin position="199"/>
        <end position="412"/>
    </location>
</feature>
<dbReference type="GO" id="GO:1902969">
    <property type="term" value="P:mitotic DNA replication"/>
    <property type="evidence" value="ECO:0007669"/>
    <property type="project" value="UniProtKB-ARBA"/>
</dbReference>
<dbReference type="CDD" id="cd07387">
    <property type="entry name" value="MPP_PolD2_C"/>
    <property type="match status" value="1"/>
</dbReference>
<comment type="subcellular location">
    <subcellularLocation>
        <location evidence="1">Nucleus</location>
    </subcellularLocation>
</comment>
<comment type="similarity">
    <text evidence="2">Belongs to the DNA polymerase delta/II small subunit family.</text>
</comment>
<dbReference type="PANTHER" id="PTHR10416:SF0">
    <property type="entry name" value="DNA POLYMERASE DELTA SUBUNIT 2"/>
    <property type="match status" value="1"/>
</dbReference>
<evidence type="ECO:0000256" key="5">
    <source>
        <dbReference type="ARBA" id="ARBA00023242"/>
    </source>
</evidence>
<evidence type="ECO:0000313" key="9">
    <source>
        <dbReference type="RefSeq" id="XP_034235818.1"/>
    </source>
</evidence>
<dbReference type="Pfam" id="PF04042">
    <property type="entry name" value="DNA_pol_E_B"/>
    <property type="match status" value="1"/>
</dbReference>
<keyword evidence="5" id="KW-0539">Nucleus</keyword>
<organism evidence="9">
    <name type="scientific">Thrips palmi</name>
    <name type="common">Melon thrips</name>
    <dbReference type="NCBI Taxonomy" id="161013"/>
    <lineage>
        <taxon>Eukaryota</taxon>
        <taxon>Metazoa</taxon>
        <taxon>Ecdysozoa</taxon>
        <taxon>Arthropoda</taxon>
        <taxon>Hexapoda</taxon>
        <taxon>Insecta</taxon>
        <taxon>Pterygota</taxon>
        <taxon>Neoptera</taxon>
        <taxon>Paraneoptera</taxon>
        <taxon>Thysanoptera</taxon>
        <taxon>Terebrantia</taxon>
        <taxon>Thripoidea</taxon>
        <taxon>Thripidae</taxon>
        <taxon>Thrips</taxon>
    </lineage>
</organism>
<dbReference type="Pfam" id="PF18018">
    <property type="entry name" value="DNA_pol_D_N"/>
    <property type="match status" value="1"/>
</dbReference>
<dbReference type="GeneID" id="117642089"/>
<dbReference type="InterPro" id="IPR040663">
    <property type="entry name" value="DNA_pol_D_N"/>
</dbReference>
<keyword evidence="8" id="KW-1185">Reference proteome</keyword>
<protein>
    <recommendedName>
        <fullName evidence="3">DNA polymerase delta subunit 2</fullName>
    </recommendedName>
</protein>
<dbReference type="Proteomes" id="UP000515158">
    <property type="component" value="Unplaced"/>
</dbReference>
<dbReference type="InterPro" id="IPR007185">
    <property type="entry name" value="DNA_pol_a/d/e_bsu"/>
</dbReference>
<gene>
    <name evidence="9" type="primary">LOC117642089</name>
</gene>
<dbReference type="GO" id="GO:0006271">
    <property type="term" value="P:DNA strand elongation involved in DNA replication"/>
    <property type="evidence" value="ECO:0007669"/>
    <property type="project" value="TreeGrafter"/>
</dbReference>
<sequence>MKIDAMECAGRLLSKPADESMDVVVDRVDSQFQDLSARFRHVGKDFSKQYFHFYAQRLLSMKPLLLPRINQKWGHKIPVKTLADLKEDSSEKCIIVGTLYKHQELKPSILKEVSEEYQLIPQPIRSEFTDDDDQLILEDELQRIKLLGSLSAHDAITGIVCAVLGAEQAGGKFCVEDYCFPTPPGPSKPLSPPKDDRYVVLVSGLDLAGSADVLFPFELLVDWVSGWLGDVGEQKNQALVTRILFAGNTIRTQSANKGAALPHVSESLDTTSTLDAVKILDDFLEQLTSSIPVDIMPGEFDPANCTLPQQPLHCCMFPKAATYKTLHSAPNPYDFQVDGRRIIGTSGQPIDDIAKFTRISDRLTILERTLEWGHLAPSAPDTLRCYPYANEDPFILQDLPDVYFAGNQPSFQTKLYKGDDGKEVRLICIPKFSTTKSCVVLNLKSLECYTMSFGDALQEDSAEVEK</sequence>
<evidence type="ECO:0000259" key="7">
    <source>
        <dbReference type="Pfam" id="PF18018"/>
    </source>
</evidence>
<dbReference type="GO" id="GO:0003677">
    <property type="term" value="F:DNA binding"/>
    <property type="evidence" value="ECO:0007669"/>
    <property type="project" value="InterPro"/>
</dbReference>
<dbReference type="Gene3D" id="3.60.21.50">
    <property type="match status" value="1"/>
</dbReference>
<feature type="domain" description="DNA polymerase delta subunit OB-fold" evidence="7">
    <location>
        <begin position="49"/>
        <end position="178"/>
    </location>
</feature>
<evidence type="ECO:0000256" key="1">
    <source>
        <dbReference type="ARBA" id="ARBA00004123"/>
    </source>
</evidence>
<evidence type="ECO:0000259" key="6">
    <source>
        <dbReference type="Pfam" id="PF04042"/>
    </source>
</evidence>
<accession>A0A6P8Y862</accession>
<evidence type="ECO:0000256" key="4">
    <source>
        <dbReference type="ARBA" id="ARBA00022705"/>
    </source>
</evidence>
<keyword evidence="4" id="KW-0235">DNA replication</keyword>
<name>A0A6P8Y862_THRPL</name>
<evidence type="ECO:0000313" key="8">
    <source>
        <dbReference type="Proteomes" id="UP000515158"/>
    </source>
</evidence>
<reference evidence="9" key="1">
    <citation type="submission" date="2025-08" db="UniProtKB">
        <authorList>
            <consortium name="RefSeq"/>
        </authorList>
    </citation>
    <scope>IDENTIFICATION</scope>
    <source>
        <tissue evidence="9">Total insect</tissue>
    </source>
</reference>
<dbReference type="KEGG" id="tpal:117642089"/>
<dbReference type="OrthoDB" id="3763at2759"/>
<proteinExistence type="inferred from homology"/>